<dbReference type="InParanoid" id="G2YNX2"/>
<evidence type="ECO:0000313" key="2">
    <source>
        <dbReference type="Proteomes" id="UP000008177"/>
    </source>
</evidence>
<reference evidence="2" key="1">
    <citation type="journal article" date="2011" name="PLoS Genet.">
        <title>Genomic analysis of the necrotrophic fungal pathogens Sclerotinia sclerotiorum and Botrytis cinerea.</title>
        <authorList>
            <person name="Amselem J."/>
            <person name="Cuomo C.A."/>
            <person name="van Kan J.A."/>
            <person name="Viaud M."/>
            <person name="Benito E.P."/>
            <person name="Couloux A."/>
            <person name="Coutinho P.M."/>
            <person name="de Vries R.P."/>
            <person name="Dyer P.S."/>
            <person name="Fillinger S."/>
            <person name="Fournier E."/>
            <person name="Gout L."/>
            <person name="Hahn M."/>
            <person name="Kohn L."/>
            <person name="Lapalu N."/>
            <person name="Plummer K.M."/>
            <person name="Pradier J.M."/>
            <person name="Quevillon E."/>
            <person name="Sharon A."/>
            <person name="Simon A."/>
            <person name="ten Have A."/>
            <person name="Tudzynski B."/>
            <person name="Tudzynski P."/>
            <person name="Wincker P."/>
            <person name="Andrew M."/>
            <person name="Anthouard V."/>
            <person name="Beever R.E."/>
            <person name="Beffa R."/>
            <person name="Benoit I."/>
            <person name="Bouzid O."/>
            <person name="Brault B."/>
            <person name="Chen Z."/>
            <person name="Choquer M."/>
            <person name="Collemare J."/>
            <person name="Cotton P."/>
            <person name="Danchin E.G."/>
            <person name="Da Silva C."/>
            <person name="Gautier A."/>
            <person name="Giraud C."/>
            <person name="Giraud T."/>
            <person name="Gonzalez C."/>
            <person name="Grossetete S."/>
            <person name="Guldener U."/>
            <person name="Henrissat B."/>
            <person name="Howlett B.J."/>
            <person name="Kodira C."/>
            <person name="Kretschmer M."/>
            <person name="Lappartient A."/>
            <person name="Leroch M."/>
            <person name="Levis C."/>
            <person name="Mauceli E."/>
            <person name="Neuveglise C."/>
            <person name="Oeser B."/>
            <person name="Pearson M."/>
            <person name="Poulain J."/>
            <person name="Poussereau N."/>
            <person name="Quesneville H."/>
            <person name="Rascle C."/>
            <person name="Schumacher J."/>
            <person name="Segurens B."/>
            <person name="Sexton A."/>
            <person name="Silva E."/>
            <person name="Sirven C."/>
            <person name="Soanes D.M."/>
            <person name="Talbot N.J."/>
            <person name="Templeton M."/>
            <person name="Yandava C."/>
            <person name="Yarden O."/>
            <person name="Zeng Q."/>
            <person name="Rollins J.A."/>
            <person name="Lebrun M.H."/>
            <person name="Dickman M."/>
        </authorList>
    </citation>
    <scope>NUCLEOTIDE SEQUENCE [LARGE SCALE GENOMIC DNA]</scope>
    <source>
        <strain evidence="2">T4</strain>
    </source>
</reference>
<dbReference type="HOGENOM" id="CLU_773838_0_0_1"/>
<proteinExistence type="predicted"/>
<dbReference type="OrthoDB" id="109543at2759"/>
<name>G2YNX2_BOTF4</name>
<evidence type="ECO:0000313" key="1">
    <source>
        <dbReference type="EMBL" id="CCD53320.1"/>
    </source>
</evidence>
<gene>
    <name evidence="1" type="ORF">BofuT4_P123390.1</name>
</gene>
<protein>
    <submittedName>
        <fullName evidence="1">Uncharacterized protein</fullName>
    </submittedName>
</protein>
<accession>G2YNX2</accession>
<sequence>MPATHPGYHCLQLYASHTSHRSLKPAVRSPKETMMCRNEHSEDSNPPHIKRENTDTIRNRLQTLAIPSYLAEDVTAEDSDTSDHGEESELVIKWGKDMAKICEVNHRGLYLLLMSFYHQIDHNRRLLKLSDDCTVSDVQELQPFLRGLPKCGALTSKAMVSYLEQNHPEPVFRLVKWMQMTFGHSYFPPPEFLKVSGFSDNIWQFTVLYPPARIRDRFNAAVIRNNGQTSVRWHGTAINTLHSILQNGFLTDRIWTAGKPAVSWRYAFKQGARDALAAVRHPLYDYGILLGLEVADQPVSRIVTYPLADSDKLIVSLTLQYWTNRRMVNQRPCDNLRRRRSLSTVVYCGQNAAAKFDAI</sequence>
<dbReference type="AlphaFoldDB" id="G2YNX2"/>
<dbReference type="EMBL" id="FQ790346">
    <property type="protein sequence ID" value="CCD53320.1"/>
    <property type="molecule type" value="Genomic_DNA"/>
</dbReference>
<dbReference type="Proteomes" id="UP000008177">
    <property type="component" value="Unplaced contigs"/>
</dbReference>
<organism evidence="1 2">
    <name type="scientific">Botryotinia fuckeliana (strain T4)</name>
    <name type="common">Noble rot fungus</name>
    <name type="synonym">Botrytis cinerea</name>
    <dbReference type="NCBI Taxonomy" id="999810"/>
    <lineage>
        <taxon>Eukaryota</taxon>
        <taxon>Fungi</taxon>
        <taxon>Dikarya</taxon>
        <taxon>Ascomycota</taxon>
        <taxon>Pezizomycotina</taxon>
        <taxon>Leotiomycetes</taxon>
        <taxon>Helotiales</taxon>
        <taxon>Sclerotiniaceae</taxon>
        <taxon>Botrytis</taxon>
    </lineage>
</organism>